<dbReference type="InterPro" id="IPR000595">
    <property type="entry name" value="cNMP-bd_dom"/>
</dbReference>
<name>A0A521ADR8_9SPHI</name>
<dbReference type="AlphaFoldDB" id="A0A521ADR8"/>
<accession>A0A521ADR8</accession>
<dbReference type="RefSeq" id="WP_142526222.1">
    <property type="nucleotide sequence ID" value="NZ_CBCSJO010000002.1"/>
</dbReference>
<protein>
    <submittedName>
        <fullName evidence="2">cAMP-binding domain of CRP or a regulatory subunit of cAMP-dependent protein kinases</fullName>
    </submittedName>
</protein>
<evidence type="ECO:0000313" key="2">
    <source>
        <dbReference type="EMBL" id="SMO32963.1"/>
    </source>
</evidence>
<dbReference type="InterPro" id="IPR018490">
    <property type="entry name" value="cNMP-bd_dom_sf"/>
</dbReference>
<feature type="domain" description="Cyclic nucleotide-binding" evidence="1">
    <location>
        <begin position="29"/>
        <end position="115"/>
    </location>
</feature>
<reference evidence="2 3" key="1">
    <citation type="submission" date="2017-05" db="EMBL/GenBank/DDBJ databases">
        <authorList>
            <person name="Varghese N."/>
            <person name="Submissions S."/>
        </authorList>
    </citation>
    <scope>NUCLEOTIDE SEQUENCE [LARGE SCALE GENOMIC DNA]</scope>
    <source>
        <strain evidence="2 3">DSM 19036</strain>
    </source>
</reference>
<dbReference type="Gene3D" id="2.60.120.10">
    <property type="entry name" value="Jelly Rolls"/>
    <property type="match status" value="1"/>
</dbReference>
<dbReference type="OrthoDB" id="663011at2"/>
<dbReference type="Proteomes" id="UP000320300">
    <property type="component" value="Unassembled WGS sequence"/>
</dbReference>
<evidence type="ECO:0000259" key="1">
    <source>
        <dbReference type="Pfam" id="PF00027"/>
    </source>
</evidence>
<evidence type="ECO:0000313" key="3">
    <source>
        <dbReference type="Proteomes" id="UP000320300"/>
    </source>
</evidence>
<dbReference type="InterPro" id="IPR014710">
    <property type="entry name" value="RmlC-like_jellyroll"/>
</dbReference>
<proteinExistence type="predicted"/>
<gene>
    <name evidence="2" type="ORF">SAMN06265348_10187</name>
</gene>
<keyword evidence="3" id="KW-1185">Reference proteome</keyword>
<organism evidence="2 3">
    <name type="scientific">Pedobacter westerhofensis</name>
    <dbReference type="NCBI Taxonomy" id="425512"/>
    <lineage>
        <taxon>Bacteria</taxon>
        <taxon>Pseudomonadati</taxon>
        <taxon>Bacteroidota</taxon>
        <taxon>Sphingobacteriia</taxon>
        <taxon>Sphingobacteriales</taxon>
        <taxon>Sphingobacteriaceae</taxon>
        <taxon>Pedobacter</taxon>
    </lineage>
</organism>
<dbReference type="CDD" id="cd00038">
    <property type="entry name" value="CAP_ED"/>
    <property type="match status" value="1"/>
</dbReference>
<dbReference type="Pfam" id="PF00027">
    <property type="entry name" value="cNMP_binding"/>
    <property type="match status" value="1"/>
</dbReference>
<dbReference type="SUPFAM" id="SSF51206">
    <property type="entry name" value="cAMP-binding domain-like"/>
    <property type="match status" value="1"/>
</dbReference>
<dbReference type="EMBL" id="FXTN01000001">
    <property type="protein sequence ID" value="SMO32963.1"/>
    <property type="molecule type" value="Genomic_DNA"/>
</dbReference>
<sequence>MKSLLKLFTEDLKMDVNHFEKFTSQLKLKKIKKKDHLLREGSVCNFIGFVSSGVLRSYVNHDNGQYNNDFYFENDIASAYDSFLTQMPSDCNIEALTECSINCISYEKLHCLIKNDNAFLKLSKYISDFYFIRKCKREMFFLNYPATVRLERMSLLYPGIEQRVSQYHIASFIGVKPESLSRIKLLTYVNK</sequence>